<evidence type="ECO:0000259" key="3">
    <source>
        <dbReference type="SMART" id="SM00739"/>
    </source>
</evidence>
<feature type="signal peptide" evidence="2">
    <location>
        <begin position="1"/>
        <end position="24"/>
    </location>
</feature>
<organism evidence="4">
    <name type="scientific">Rhizochromulina marina</name>
    <dbReference type="NCBI Taxonomy" id="1034831"/>
    <lineage>
        <taxon>Eukaryota</taxon>
        <taxon>Sar</taxon>
        <taxon>Stramenopiles</taxon>
        <taxon>Ochrophyta</taxon>
        <taxon>Dictyochophyceae</taxon>
        <taxon>Rhizochromulinales</taxon>
        <taxon>Rhizochromulina</taxon>
    </lineage>
</organism>
<protein>
    <recommendedName>
        <fullName evidence="3">KOW domain-containing protein</fullName>
    </recommendedName>
</protein>
<feature type="domain" description="KOW" evidence="3">
    <location>
        <begin position="302"/>
        <end position="329"/>
    </location>
</feature>
<dbReference type="EMBL" id="HBHJ01007000">
    <property type="protein sequence ID" value="CAD9671009.1"/>
    <property type="molecule type" value="Transcribed_RNA"/>
</dbReference>
<dbReference type="AlphaFoldDB" id="A0A7S2RHK3"/>
<proteinExistence type="predicted"/>
<reference evidence="4" key="1">
    <citation type="submission" date="2021-01" db="EMBL/GenBank/DDBJ databases">
        <authorList>
            <person name="Corre E."/>
            <person name="Pelletier E."/>
            <person name="Niang G."/>
            <person name="Scheremetjew M."/>
            <person name="Finn R."/>
            <person name="Kale V."/>
            <person name="Holt S."/>
            <person name="Cochrane G."/>
            <person name="Meng A."/>
            <person name="Brown T."/>
            <person name="Cohen L."/>
        </authorList>
    </citation>
    <scope>NUCLEOTIDE SEQUENCE</scope>
    <source>
        <strain evidence="4">CCMP1243</strain>
    </source>
</reference>
<keyword evidence="2" id="KW-0732">Signal</keyword>
<feature type="region of interest" description="Disordered" evidence="1">
    <location>
        <begin position="123"/>
        <end position="158"/>
    </location>
</feature>
<evidence type="ECO:0000313" key="4">
    <source>
        <dbReference type="EMBL" id="CAD9671009.1"/>
    </source>
</evidence>
<accession>A0A7S2RHK3</accession>
<sequence>MPRCRWLGGQGLLWLVAASHRSSGFSTVALRHLDGQRSGSVLAGCSRGVEAEPREEGPCALEPCWSARLRQGRGAVAAALACVAVALVPIQVSASPQDLNFELKSRLDLYGKTYSAQRRAQIAEEQKREEEAQSSNAQVRRGLPSPKGKMTVSGRLDERRPPLLSEKERIKVLYAYLEEMERDIFARKWDTLSSYIGVFEKQELAFENIIDSLRTSQAAADRDAKRAMEYEARQMFLTLDAMAEATRFRDIRQAEKSYVQLAIAYDRFLKAADLYDVYDDTDTSKLYESIPEDLLVYDREDPPRVQDDVLIIAGPDKGRTGKLIGVSDASSKGVVRVEYRKRTASKDASFEVKVVDLQNVAKTIPDKPQDAQLKSLMMCPGGLFRGCSGSSADDTSGGE</sequence>
<gene>
    <name evidence="4" type="ORF">RMAR1173_LOCUS4530</name>
</gene>
<name>A0A7S2RHK3_9STRA</name>
<dbReference type="InterPro" id="IPR005824">
    <property type="entry name" value="KOW"/>
</dbReference>
<evidence type="ECO:0000256" key="2">
    <source>
        <dbReference type="SAM" id="SignalP"/>
    </source>
</evidence>
<dbReference type="SMART" id="SM00739">
    <property type="entry name" value="KOW"/>
    <property type="match status" value="1"/>
</dbReference>
<feature type="chain" id="PRO_5031514414" description="KOW domain-containing protein" evidence="2">
    <location>
        <begin position="25"/>
        <end position="399"/>
    </location>
</feature>
<evidence type="ECO:0000256" key="1">
    <source>
        <dbReference type="SAM" id="MobiDB-lite"/>
    </source>
</evidence>